<dbReference type="PANTHER" id="PTHR43335">
    <property type="entry name" value="ABC TRANSPORTER, ATP-BINDING PROTEIN"/>
    <property type="match status" value="1"/>
</dbReference>
<dbReference type="CDD" id="cd03230">
    <property type="entry name" value="ABC_DR_subfamily_A"/>
    <property type="match status" value="1"/>
</dbReference>
<dbReference type="EMBL" id="OX336137">
    <property type="protein sequence ID" value="CAI2719069.1"/>
    <property type="molecule type" value="Genomic_DNA"/>
</dbReference>
<evidence type="ECO:0000256" key="3">
    <source>
        <dbReference type="ARBA" id="ARBA00022741"/>
    </source>
</evidence>
<keyword evidence="2" id="KW-0813">Transport</keyword>
<dbReference type="RefSeq" id="WP_282011926.1">
    <property type="nucleotide sequence ID" value="NZ_OX336137.1"/>
</dbReference>
<dbReference type="Pfam" id="PF00005">
    <property type="entry name" value="ABC_tran"/>
    <property type="match status" value="1"/>
</dbReference>
<dbReference type="Proteomes" id="UP001157733">
    <property type="component" value="Chromosome"/>
</dbReference>
<evidence type="ECO:0000313" key="7">
    <source>
        <dbReference type="Proteomes" id="UP001157733"/>
    </source>
</evidence>
<sequence length="312" mass="34422">MIEVENLAKSYGPRSAIHGLTFQVNKGEVVGFLGPNGAGKTTTMNILCCILPASSGTARVCGFDIFEQSYEIRKRIGYLPETPPLYQDMVVSNYLTFVAGLRGVPKKQIAAAVDRVLEQCHIQDVHERIIGRLSKGYQQRIGLAQAMIHDPEILILDEPTIGLDPIQIIEIRKLIQELGKAHTILLSSHILPEVTQICQRVIIINEGSIAAMDTLQGLNASLRHSNRLELRVRNAGNGIVERLQALDSVSAVHPDGPNRFFIESNANTPVQDDVARLVLEHGWGIEELKPLAMSLEDIFLKLTTEEKLVTPS</sequence>
<keyword evidence="3" id="KW-0547">Nucleotide-binding</keyword>
<evidence type="ECO:0000256" key="1">
    <source>
        <dbReference type="ARBA" id="ARBA00005417"/>
    </source>
</evidence>
<dbReference type="InterPro" id="IPR003439">
    <property type="entry name" value="ABC_transporter-like_ATP-bd"/>
</dbReference>
<dbReference type="SUPFAM" id="SSF52540">
    <property type="entry name" value="P-loop containing nucleoside triphosphate hydrolases"/>
    <property type="match status" value="1"/>
</dbReference>
<name>A0ABM9HFT3_9BACT</name>
<evidence type="ECO:0000313" key="6">
    <source>
        <dbReference type="EMBL" id="CAI2719069.1"/>
    </source>
</evidence>
<feature type="domain" description="ABC transporter" evidence="5">
    <location>
        <begin position="2"/>
        <end position="231"/>
    </location>
</feature>
<gene>
    <name evidence="6" type="ORF">NSPWAT_2213</name>
</gene>
<reference evidence="6 7" key="1">
    <citation type="submission" date="2022-09" db="EMBL/GenBank/DDBJ databases">
        <authorList>
            <person name="Kop L."/>
        </authorList>
    </citation>
    <scope>NUCLEOTIDE SEQUENCE [LARGE SCALE GENOMIC DNA]</scope>
    <source>
        <strain evidence="6 7">347</strain>
    </source>
</reference>
<dbReference type="Gene3D" id="3.40.50.300">
    <property type="entry name" value="P-loop containing nucleotide triphosphate hydrolases"/>
    <property type="match status" value="1"/>
</dbReference>
<dbReference type="SMART" id="SM00382">
    <property type="entry name" value="AAA"/>
    <property type="match status" value="1"/>
</dbReference>
<dbReference type="InterPro" id="IPR003593">
    <property type="entry name" value="AAA+_ATPase"/>
</dbReference>
<keyword evidence="7" id="KW-1185">Reference proteome</keyword>
<evidence type="ECO:0000259" key="5">
    <source>
        <dbReference type="PROSITE" id="PS50893"/>
    </source>
</evidence>
<organism evidence="6 7">
    <name type="scientific">Nitrospina watsonii</name>
    <dbReference type="NCBI Taxonomy" id="1323948"/>
    <lineage>
        <taxon>Bacteria</taxon>
        <taxon>Pseudomonadati</taxon>
        <taxon>Nitrospinota/Tectimicrobiota group</taxon>
        <taxon>Nitrospinota</taxon>
        <taxon>Nitrospinia</taxon>
        <taxon>Nitrospinales</taxon>
        <taxon>Nitrospinaceae</taxon>
        <taxon>Nitrospina</taxon>
    </lineage>
</organism>
<keyword evidence="4" id="KW-0067">ATP-binding</keyword>
<dbReference type="InterPro" id="IPR027417">
    <property type="entry name" value="P-loop_NTPase"/>
</dbReference>
<protein>
    <submittedName>
        <fullName evidence="6">ABC-type transport system, ATPase component</fullName>
    </submittedName>
</protein>
<comment type="similarity">
    <text evidence="1">Belongs to the ABC transporter superfamily.</text>
</comment>
<evidence type="ECO:0000256" key="2">
    <source>
        <dbReference type="ARBA" id="ARBA00022448"/>
    </source>
</evidence>
<evidence type="ECO:0000256" key="4">
    <source>
        <dbReference type="ARBA" id="ARBA00022840"/>
    </source>
</evidence>
<accession>A0ABM9HFT3</accession>
<proteinExistence type="inferred from homology"/>
<dbReference type="PANTHER" id="PTHR43335:SF4">
    <property type="entry name" value="ABC TRANSPORTER, ATP-BINDING PROTEIN"/>
    <property type="match status" value="1"/>
</dbReference>
<dbReference type="PROSITE" id="PS50893">
    <property type="entry name" value="ABC_TRANSPORTER_2"/>
    <property type="match status" value="1"/>
</dbReference>